<dbReference type="PROSITE" id="PS50846">
    <property type="entry name" value="HMA_2"/>
    <property type="match status" value="1"/>
</dbReference>
<keyword evidence="6" id="KW-0143">Chaperone</keyword>
<dbReference type="EMBL" id="FOTY01000007">
    <property type="protein sequence ID" value="SFL88476.1"/>
    <property type="molecule type" value="Genomic_DNA"/>
</dbReference>
<dbReference type="GO" id="GO:0006825">
    <property type="term" value="P:copper ion transport"/>
    <property type="evidence" value="ECO:0007669"/>
    <property type="project" value="InterPro"/>
</dbReference>
<dbReference type="STRING" id="266892.SAMN04488054_10783"/>
<name>A0A1I4LC92_9BACI</name>
<evidence type="ECO:0000313" key="9">
    <source>
        <dbReference type="Proteomes" id="UP000199668"/>
    </source>
</evidence>
<dbReference type="InterPro" id="IPR000428">
    <property type="entry name" value="Cu-bd"/>
</dbReference>
<gene>
    <name evidence="8" type="ORF">SAMN04488054_10783</name>
</gene>
<dbReference type="SUPFAM" id="SSF55008">
    <property type="entry name" value="HMA, heavy metal-associated domain"/>
    <property type="match status" value="1"/>
</dbReference>
<accession>A0A1I4LC92</accession>
<feature type="domain" description="HMA" evidence="7">
    <location>
        <begin position="3"/>
        <end position="69"/>
    </location>
</feature>
<dbReference type="RefSeq" id="WP_407690167.1">
    <property type="nucleotide sequence ID" value="NZ_FOTY01000007.1"/>
</dbReference>
<proteinExistence type="predicted"/>
<comment type="subcellular location">
    <subcellularLocation>
        <location evidence="1">Cytoplasm</location>
    </subcellularLocation>
</comment>
<dbReference type="Gene3D" id="3.30.70.100">
    <property type="match status" value="1"/>
</dbReference>
<dbReference type="InterPro" id="IPR006122">
    <property type="entry name" value="HMA_Cu_ion-bd"/>
</dbReference>
<evidence type="ECO:0000256" key="3">
    <source>
        <dbReference type="ARBA" id="ARBA00022490"/>
    </source>
</evidence>
<dbReference type="InterPro" id="IPR036163">
    <property type="entry name" value="HMA_dom_sf"/>
</dbReference>
<dbReference type="PRINTS" id="PR00944">
    <property type="entry name" value="CUEXPORT"/>
</dbReference>
<dbReference type="GO" id="GO:0005737">
    <property type="term" value="C:cytoplasm"/>
    <property type="evidence" value="ECO:0007669"/>
    <property type="project" value="UniProtKB-SubCell"/>
</dbReference>
<dbReference type="NCBIfam" id="NF033795">
    <property type="entry name" value="chaper_CopZ_Bs"/>
    <property type="match status" value="1"/>
</dbReference>
<dbReference type="Proteomes" id="UP000199668">
    <property type="component" value="Unassembled WGS sequence"/>
</dbReference>
<dbReference type="FunFam" id="3.30.70.100:FF:000001">
    <property type="entry name" value="ATPase copper transporting beta"/>
    <property type="match status" value="1"/>
</dbReference>
<evidence type="ECO:0000256" key="4">
    <source>
        <dbReference type="ARBA" id="ARBA00022723"/>
    </source>
</evidence>
<dbReference type="InterPro" id="IPR006121">
    <property type="entry name" value="HMA_dom"/>
</dbReference>
<dbReference type="PANTHER" id="PTHR46594:SF4">
    <property type="entry name" value="P-TYPE CATION-TRANSPORTING ATPASE"/>
    <property type="match status" value="1"/>
</dbReference>
<keyword evidence="5" id="KW-0186">Copper</keyword>
<keyword evidence="3" id="KW-0963">Cytoplasm</keyword>
<protein>
    <recommendedName>
        <fullName evidence="2">Copper chaperone CopZ</fullName>
    </recommendedName>
</protein>
<sequence>MMTTETLNVKGMSCAHCVQAVEGSVGKLEGVSSVTVHLDQGKVDVEYNKEVTSHEDIVEEIDDQGYDVEE</sequence>
<keyword evidence="9" id="KW-1185">Reference proteome</keyword>
<evidence type="ECO:0000256" key="5">
    <source>
        <dbReference type="ARBA" id="ARBA00023008"/>
    </source>
</evidence>
<dbReference type="AlphaFoldDB" id="A0A1I4LC92"/>
<dbReference type="Pfam" id="PF00403">
    <property type="entry name" value="HMA"/>
    <property type="match status" value="1"/>
</dbReference>
<reference evidence="8 9" key="1">
    <citation type="submission" date="2016-10" db="EMBL/GenBank/DDBJ databases">
        <authorList>
            <person name="de Groot N.N."/>
        </authorList>
    </citation>
    <scope>NUCLEOTIDE SEQUENCE [LARGE SCALE GENOMIC DNA]</scope>
    <source>
        <strain evidence="8 9">CGMCC 1.6134</strain>
    </source>
</reference>
<evidence type="ECO:0000256" key="6">
    <source>
        <dbReference type="ARBA" id="ARBA00023186"/>
    </source>
</evidence>
<dbReference type="InterPro" id="IPR017969">
    <property type="entry name" value="Heavy-metal-associated_CS"/>
</dbReference>
<dbReference type="GO" id="GO:0005507">
    <property type="term" value="F:copper ion binding"/>
    <property type="evidence" value="ECO:0007669"/>
    <property type="project" value="InterPro"/>
</dbReference>
<evidence type="ECO:0000259" key="7">
    <source>
        <dbReference type="PROSITE" id="PS50846"/>
    </source>
</evidence>
<dbReference type="CDD" id="cd00371">
    <property type="entry name" value="HMA"/>
    <property type="match status" value="1"/>
</dbReference>
<keyword evidence="4" id="KW-0479">Metal-binding</keyword>
<evidence type="ECO:0000256" key="2">
    <source>
        <dbReference type="ARBA" id="ARBA00015313"/>
    </source>
</evidence>
<dbReference type="NCBIfam" id="TIGR00003">
    <property type="entry name" value="copper ion binding protein"/>
    <property type="match status" value="1"/>
</dbReference>
<organism evidence="8 9">
    <name type="scientific">Salibacterium qingdaonense</name>
    <dbReference type="NCBI Taxonomy" id="266892"/>
    <lineage>
        <taxon>Bacteria</taxon>
        <taxon>Bacillati</taxon>
        <taxon>Bacillota</taxon>
        <taxon>Bacilli</taxon>
        <taxon>Bacillales</taxon>
        <taxon>Bacillaceae</taxon>
    </lineage>
</organism>
<evidence type="ECO:0000256" key="1">
    <source>
        <dbReference type="ARBA" id="ARBA00004496"/>
    </source>
</evidence>
<dbReference type="PROSITE" id="PS01047">
    <property type="entry name" value="HMA_1"/>
    <property type="match status" value="1"/>
</dbReference>
<evidence type="ECO:0000313" key="8">
    <source>
        <dbReference type="EMBL" id="SFL88476.1"/>
    </source>
</evidence>
<dbReference type="PANTHER" id="PTHR46594">
    <property type="entry name" value="P-TYPE CATION-TRANSPORTING ATPASE"/>
    <property type="match status" value="1"/>
</dbReference>
<dbReference type="InterPro" id="IPR049740">
    <property type="entry name" value="CopZ"/>
</dbReference>